<feature type="signal peptide" evidence="1">
    <location>
        <begin position="1"/>
        <end position="28"/>
    </location>
</feature>
<evidence type="ECO:0000313" key="2">
    <source>
        <dbReference type="EMBL" id="KAK6642159.1"/>
    </source>
</evidence>
<name>A0ABR1BJB0_POLSC</name>
<proteinExistence type="predicted"/>
<accession>A0ABR1BJB0</accession>
<gene>
    <name evidence="2" type="ORF">RUM44_013882</name>
</gene>
<dbReference type="Proteomes" id="UP001359485">
    <property type="component" value="Unassembled WGS sequence"/>
</dbReference>
<evidence type="ECO:0000313" key="3">
    <source>
        <dbReference type="Proteomes" id="UP001359485"/>
    </source>
</evidence>
<comment type="caution">
    <text evidence="2">The sequence shown here is derived from an EMBL/GenBank/DDBJ whole genome shotgun (WGS) entry which is preliminary data.</text>
</comment>
<dbReference type="PROSITE" id="PS51257">
    <property type="entry name" value="PROKAR_LIPOPROTEIN"/>
    <property type="match status" value="1"/>
</dbReference>
<keyword evidence="3" id="KW-1185">Reference proteome</keyword>
<keyword evidence="1" id="KW-0732">Signal</keyword>
<sequence>MWSERRQICRFTISVCLILLVLSGCCEAKKPTKKKPDNKETSIFNFVRLIIFRMVYGFATMFGAQEGISEIMDGIFVPPGADEGDYRDYLDGEDEDFYY</sequence>
<dbReference type="EMBL" id="JAWJWF010000001">
    <property type="protein sequence ID" value="KAK6642159.1"/>
    <property type="molecule type" value="Genomic_DNA"/>
</dbReference>
<evidence type="ECO:0000256" key="1">
    <source>
        <dbReference type="SAM" id="SignalP"/>
    </source>
</evidence>
<reference evidence="2 3" key="1">
    <citation type="submission" date="2023-09" db="EMBL/GenBank/DDBJ databases">
        <title>Genomes of two closely related lineages of the louse Polyplax serrata with different host specificities.</title>
        <authorList>
            <person name="Martinu J."/>
            <person name="Tarabai H."/>
            <person name="Stefka J."/>
            <person name="Hypsa V."/>
        </authorList>
    </citation>
    <scope>NUCLEOTIDE SEQUENCE [LARGE SCALE GENOMIC DNA]</scope>
    <source>
        <strain evidence="2">98ZLc_SE</strain>
    </source>
</reference>
<protein>
    <submittedName>
        <fullName evidence="2">Uncharacterized protein</fullName>
    </submittedName>
</protein>
<feature type="chain" id="PRO_5045830050" evidence="1">
    <location>
        <begin position="29"/>
        <end position="99"/>
    </location>
</feature>
<organism evidence="2 3">
    <name type="scientific">Polyplax serrata</name>
    <name type="common">Common mouse louse</name>
    <dbReference type="NCBI Taxonomy" id="468196"/>
    <lineage>
        <taxon>Eukaryota</taxon>
        <taxon>Metazoa</taxon>
        <taxon>Ecdysozoa</taxon>
        <taxon>Arthropoda</taxon>
        <taxon>Hexapoda</taxon>
        <taxon>Insecta</taxon>
        <taxon>Pterygota</taxon>
        <taxon>Neoptera</taxon>
        <taxon>Paraneoptera</taxon>
        <taxon>Psocodea</taxon>
        <taxon>Troctomorpha</taxon>
        <taxon>Phthiraptera</taxon>
        <taxon>Anoplura</taxon>
        <taxon>Polyplacidae</taxon>
        <taxon>Polyplax</taxon>
    </lineage>
</organism>